<accession>A0ABX8BUN0</accession>
<feature type="compositionally biased region" description="Polar residues" evidence="1">
    <location>
        <begin position="92"/>
        <end position="102"/>
    </location>
</feature>
<reference evidence="2 3" key="1">
    <citation type="submission" date="2021-05" db="EMBL/GenBank/DDBJ databases">
        <title>Direct Submission.</title>
        <authorList>
            <person name="Li K."/>
            <person name="Gao J."/>
        </authorList>
    </citation>
    <scope>NUCLEOTIDE SEQUENCE [LARGE SCALE GENOMIC DNA]</scope>
    <source>
        <strain evidence="2 3">Mg02</strain>
    </source>
</reference>
<proteinExistence type="predicted"/>
<dbReference type="Proteomes" id="UP000676079">
    <property type="component" value="Chromosome"/>
</dbReference>
<dbReference type="RefSeq" id="WP_220560382.1">
    <property type="nucleotide sequence ID" value="NZ_CP074133.1"/>
</dbReference>
<organism evidence="2 3">
    <name type="scientific">Nocardiopsis changdeensis</name>
    <dbReference type="NCBI Taxonomy" id="2831969"/>
    <lineage>
        <taxon>Bacteria</taxon>
        <taxon>Bacillati</taxon>
        <taxon>Actinomycetota</taxon>
        <taxon>Actinomycetes</taxon>
        <taxon>Streptosporangiales</taxon>
        <taxon>Nocardiopsidaceae</taxon>
        <taxon>Nocardiopsis</taxon>
    </lineage>
</organism>
<evidence type="ECO:0000313" key="2">
    <source>
        <dbReference type="EMBL" id="QUX24914.1"/>
    </source>
</evidence>
<evidence type="ECO:0000256" key="1">
    <source>
        <dbReference type="SAM" id="MobiDB-lite"/>
    </source>
</evidence>
<name>A0ABX8BUN0_9ACTN</name>
<dbReference type="EMBL" id="CP074133">
    <property type="protein sequence ID" value="QUX24914.1"/>
    <property type="molecule type" value="Genomic_DNA"/>
</dbReference>
<gene>
    <name evidence="2" type="ORF">KGD84_11980</name>
</gene>
<keyword evidence="3" id="KW-1185">Reference proteome</keyword>
<protein>
    <submittedName>
        <fullName evidence="2">Uncharacterized protein</fullName>
    </submittedName>
</protein>
<sequence length="225" mass="25188">MLIAAHELPRRDDRLALLGTSWPVMEKALRMSEAGLRRVTESHGRTASGQYAYHERLAALRSEQKVRYGWENVSRFQIDLTVNPERTVGIQTLSGDANTGNPDPTAVPHSQHPRGPNGRHLLTDETAFEQLSLPGLPTEFLPPPAEPSDLDGLEVWVFLTYRKQVPESDLVVWHSELSRPCPPDERGYITAWYDRILFPEVTIGSVVFPDEGGGMEPIDVPVGFR</sequence>
<feature type="region of interest" description="Disordered" evidence="1">
    <location>
        <begin position="92"/>
        <end position="116"/>
    </location>
</feature>
<evidence type="ECO:0000313" key="3">
    <source>
        <dbReference type="Proteomes" id="UP000676079"/>
    </source>
</evidence>